<feature type="repeat" description="TPR" evidence="3">
    <location>
        <begin position="66"/>
        <end position="99"/>
    </location>
</feature>
<feature type="transmembrane region" description="Helical" evidence="5">
    <location>
        <begin position="154"/>
        <end position="174"/>
    </location>
</feature>
<feature type="repeat" description="TPR" evidence="3">
    <location>
        <begin position="100"/>
        <end position="133"/>
    </location>
</feature>
<dbReference type="GO" id="GO:0051879">
    <property type="term" value="F:Hsp90 protein binding"/>
    <property type="evidence" value="ECO:0007669"/>
    <property type="project" value="TreeGrafter"/>
</dbReference>
<reference evidence="6 7" key="1">
    <citation type="journal article" date="2019" name="PLoS Biol.">
        <title>Sex chromosomes control vertical transmission of feminizing Wolbachia symbionts in an isopod.</title>
        <authorList>
            <person name="Becking T."/>
            <person name="Chebbi M.A."/>
            <person name="Giraud I."/>
            <person name="Moumen B."/>
            <person name="Laverre T."/>
            <person name="Caubet Y."/>
            <person name="Peccoud J."/>
            <person name="Gilbert C."/>
            <person name="Cordaux R."/>
        </authorList>
    </citation>
    <scope>NUCLEOTIDE SEQUENCE [LARGE SCALE GENOMIC DNA]</scope>
    <source>
        <strain evidence="6">ANa2</strain>
        <tissue evidence="6">Whole body excluding digestive tract and cuticle</tissue>
    </source>
</reference>
<dbReference type="PANTHER" id="PTHR22904">
    <property type="entry name" value="TPR REPEAT CONTAINING PROTEIN"/>
    <property type="match status" value="1"/>
</dbReference>
<evidence type="ECO:0000256" key="2">
    <source>
        <dbReference type="ARBA" id="ARBA00022803"/>
    </source>
</evidence>
<dbReference type="EMBL" id="SEYY01024554">
    <property type="protein sequence ID" value="KAB7494043.1"/>
    <property type="molecule type" value="Genomic_DNA"/>
</dbReference>
<dbReference type="InterPro" id="IPR013105">
    <property type="entry name" value="TPR_2"/>
</dbReference>
<feature type="compositionally biased region" description="Basic and acidic residues" evidence="4">
    <location>
        <begin position="205"/>
        <end position="216"/>
    </location>
</feature>
<keyword evidence="5" id="KW-0472">Membrane</keyword>
<feature type="compositionally biased region" description="Basic residues" evidence="4">
    <location>
        <begin position="217"/>
        <end position="235"/>
    </location>
</feature>
<dbReference type="SMART" id="SM00028">
    <property type="entry name" value="TPR"/>
    <property type="match status" value="3"/>
</dbReference>
<dbReference type="OrthoDB" id="2423701at2759"/>
<keyword evidence="7" id="KW-1185">Reference proteome</keyword>
<sequence>MCTGTNSKTFASLMCQFTDKRWKKFEHLANQVLELKAKGNECVKTGNYAEAVLHYTHAIKLNENIPQLYSNRSHAFLKLQHFYYALQDAKEAIRLDPTWYKAYYRQGEVEFAAKHYTEALQSYQKASQIYPDPTLLECVLRTSKEYQKQEKHPVIQVIITIALSLAGLIIGKGYKWYIISQRNSLLEPPVDLLGETELKEEESTEKEPTNDIGEKKSPHRYTKAQARQRFRKGKK</sequence>
<keyword evidence="2 3" id="KW-0802">TPR repeat</keyword>
<dbReference type="InterPro" id="IPR011990">
    <property type="entry name" value="TPR-like_helical_dom_sf"/>
</dbReference>
<dbReference type="Gene3D" id="1.25.40.10">
    <property type="entry name" value="Tetratricopeptide repeat domain"/>
    <property type="match status" value="1"/>
</dbReference>
<name>A0A5N5SIY6_9CRUS</name>
<comment type="caution">
    <text evidence="6">The sequence shown here is derived from an EMBL/GenBank/DDBJ whole genome shotgun (WGS) entry which is preliminary data.</text>
</comment>
<evidence type="ECO:0000256" key="3">
    <source>
        <dbReference type="PROSITE-ProRule" id="PRU00339"/>
    </source>
</evidence>
<dbReference type="PROSITE" id="PS50005">
    <property type="entry name" value="TPR"/>
    <property type="match status" value="2"/>
</dbReference>
<dbReference type="PANTHER" id="PTHR22904:SF532">
    <property type="entry name" value="HEAT SHOCK PROTEIN STI1-LIKE PROTEIN"/>
    <property type="match status" value="1"/>
</dbReference>
<accession>A0A5N5SIY6</accession>
<feature type="region of interest" description="Disordered" evidence="4">
    <location>
        <begin position="196"/>
        <end position="235"/>
    </location>
</feature>
<dbReference type="Proteomes" id="UP000326759">
    <property type="component" value="Unassembled WGS sequence"/>
</dbReference>
<dbReference type="Pfam" id="PF13414">
    <property type="entry name" value="TPR_11"/>
    <property type="match status" value="1"/>
</dbReference>
<keyword evidence="5" id="KW-0812">Transmembrane</keyword>
<dbReference type="SUPFAM" id="SSF48452">
    <property type="entry name" value="TPR-like"/>
    <property type="match status" value="1"/>
</dbReference>
<dbReference type="InterPro" id="IPR019734">
    <property type="entry name" value="TPR_rpt"/>
</dbReference>
<evidence type="ECO:0000256" key="4">
    <source>
        <dbReference type="SAM" id="MobiDB-lite"/>
    </source>
</evidence>
<protein>
    <submittedName>
        <fullName evidence="6">Stress-induced-phosphoprotein 1</fullName>
    </submittedName>
</protein>
<keyword evidence="1" id="KW-0677">Repeat</keyword>
<keyword evidence="5" id="KW-1133">Transmembrane helix</keyword>
<evidence type="ECO:0000256" key="5">
    <source>
        <dbReference type="SAM" id="Phobius"/>
    </source>
</evidence>
<evidence type="ECO:0000313" key="7">
    <source>
        <dbReference type="Proteomes" id="UP000326759"/>
    </source>
</evidence>
<evidence type="ECO:0000313" key="6">
    <source>
        <dbReference type="EMBL" id="KAB7494043.1"/>
    </source>
</evidence>
<dbReference type="Pfam" id="PF07719">
    <property type="entry name" value="TPR_2"/>
    <property type="match status" value="1"/>
</dbReference>
<gene>
    <name evidence="6" type="primary">STIP1</name>
    <name evidence="6" type="ORF">Anas_07437</name>
</gene>
<dbReference type="AlphaFoldDB" id="A0A5N5SIY6"/>
<organism evidence="6 7">
    <name type="scientific">Armadillidium nasatum</name>
    <dbReference type="NCBI Taxonomy" id="96803"/>
    <lineage>
        <taxon>Eukaryota</taxon>
        <taxon>Metazoa</taxon>
        <taxon>Ecdysozoa</taxon>
        <taxon>Arthropoda</taxon>
        <taxon>Crustacea</taxon>
        <taxon>Multicrustacea</taxon>
        <taxon>Malacostraca</taxon>
        <taxon>Eumalacostraca</taxon>
        <taxon>Peracarida</taxon>
        <taxon>Isopoda</taxon>
        <taxon>Oniscidea</taxon>
        <taxon>Crinocheta</taxon>
        <taxon>Armadillidiidae</taxon>
        <taxon>Armadillidium</taxon>
    </lineage>
</organism>
<evidence type="ECO:0000256" key="1">
    <source>
        <dbReference type="ARBA" id="ARBA00022737"/>
    </source>
</evidence>
<proteinExistence type="predicted"/>